<dbReference type="InterPro" id="IPR000873">
    <property type="entry name" value="AMP-dep_synth/lig_dom"/>
</dbReference>
<accession>A0A1S3J122</accession>
<dbReference type="Gene3D" id="3.40.50.12780">
    <property type="entry name" value="N-terminal domain of ligase-like"/>
    <property type="match status" value="1"/>
</dbReference>
<protein>
    <submittedName>
        <fullName evidence="4">Acyl-CoA synthetase family member 2, mitochondrial-like</fullName>
    </submittedName>
</protein>
<proteinExistence type="predicted"/>
<dbReference type="RefSeq" id="XP_013404142.1">
    <property type="nucleotide sequence ID" value="XM_013548688.1"/>
</dbReference>
<dbReference type="Pfam" id="PF00501">
    <property type="entry name" value="AMP-binding"/>
    <property type="match status" value="1"/>
</dbReference>
<reference evidence="4" key="1">
    <citation type="submission" date="2025-08" db="UniProtKB">
        <authorList>
            <consortium name="RefSeq"/>
        </authorList>
    </citation>
    <scope>IDENTIFICATION</scope>
    <source>
        <tissue evidence="4">Gonads</tissue>
    </source>
</reference>
<evidence type="ECO:0000259" key="2">
    <source>
        <dbReference type="Pfam" id="PF13193"/>
    </source>
</evidence>
<dbReference type="STRING" id="7574.A0A1S3J122"/>
<organism evidence="3 4">
    <name type="scientific">Lingula anatina</name>
    <name type="common">Brachiopod</name>
    <name type="synonym">Lingula unguis</name>
    <dbReference type="NCBI Taxonomy" id="7574"/>
    <lineage>
        <taxon>Eukaryota</taxon>
        <taxon>Metazoa</taxon>
        <taxon>Spiralia</taxon>
        <taxon>Lophotrochozoa</taxon>
        <taxon>Brachiopoda</taxon>
        <taxon>Linguliformea</taxon>
        <taxon>Lingulata</taxon>
        <taxon>Lingulida</taxon>
        <taxon>Linguloidea</taxon>
        <taxon>Lingulidae</taxon>
        <taxon>Lingula</taxon>
    </lineage>
</organism>
<dbReference type="Pfam" id="PF13193">
    <property type="entry name" value="AMP-binding_C"/>
    <property type="match status" value="1"/>
</dbReference>
<dbReference type="InParanoid" id="A0A1S3J122"/>
<dbReference type="Gene3D" id="3.30.300.30">
    <property type="match status" value="1"/>
</dbReference>
<evidence type="ECO:0000313" key="4">
    <source>
        <dbReference type="RefSeq" id="XP_013404142.1"/>
    </source>
</evidence>
<keyword evidence="3" id="KW-1185">Reference proteome</keyword>
<dbReference type="PANTHER" id="PTHR42814:SF3">
    <property type="entry name" value="BETA-N-ACETYLHEXOSAMINIDASE"/>
    <property type="match status" value="1"/>
</dbReference>
<feature type="domain" description="AMP-dependent synthetase/ligase" evidence="1">
    <location>
        <begin position="14"/>
        <end position="402"/>
    </location>
</feature>
<dbReference type="InterPro" id="IPR025110">
    <property type="entry name" value="AMP-bd_C"/>
</dbReference>
<name>A0A1S3J122_LINAN</name>
<dbReference type="InterPro" id="IPR045851">
    <property type="entry name" value="AMP-bd_C_sf"/>
</dbReference>
<dbReference type="GeneID" id="106169277"/>
<dbReference type="Proteomes" id="UP000085678">
    <property type="component" value="Unplaced"/>
</dbReference>
<gene>
    <name evidence="4" type="primary">LOC106169277</name>
</gene>
<dbReference type="PANTHER" id="PTHR42814">
    <property type="entry name" value="AMP-BINDING DOMAIN-CONTAINING PROTEIN"/>
    <property type="match status" value="1"/>
</dbReference>
<dbReference type="InterPro" id="IPR042099">
    <property type="entry name" value="ANL_N_sf"/>
</dbReference>
<evidence type="ECO:0000259" key="1">
    <source>
        <dbReference type="Pfam" id="PF00501"/>
    </source>
</evidence>
<dbReference type="SUPFAM" id="SSF56801">
    <property type="entry name" value="Acetyl-CoA synthetase-like"/>
    <property type="match status" value="1"/>
</dbReference>
<sequence length="553" mass="61289">MSTPNAYVTLPEIFDSTADRLPTKTAAVVYQSRQQRECLIFAELQKQSKTLAASLLQRGYTFGDRVAFFAPNCIEYFSVQLALCRIGCNAFLLSNLATLEDDVWQYRCRALIMYIRTGEEVDVCRKILTRKSRENVDRDVIIFGPKIDVISSGPKFDVTTEGTVTLSSVFAAGEGQNWEDIVVKKGWVAPNPEDPLWVLFTSGSTGKPKGVQYTHTKYLHQCPFLAMASIGDDSCFFNDRPFTGLGGSLTLLSMAAFGATGVTVNSALVIGGGDMDFVMEILKREECTHIVMMHYLMVDLVALFDPSVHSVPSLRYILTGGQRMKLDVIQNILDLLTNVEVVAECYGTTEVGLMAGTLCNQAYNSQDGEDIYEGTEVRIVDENHRDVPRGTSGEICVRSPTIYANCYVDNERASREAFDASGWFRTGDIGVMSLTGRITISGRKDDMIKRASDKLFPAEIEAILKQHHAVKDVVVIGAPDVRLGEEICACVILDEASSLAHVKEWCREKFPIGFDGLSLAPAYYVTFGEFPTTIYGKTNRRLIKQTAFEKLQL</sequence>
<dbReference type="PROSITE" id="PS00455">
    <property type="entry name" value="AMP_BINDING"/>
    <property type="match status" value="1"/>
</dbReference>
<dbReference type="OrthoDB" id="10253869at2759"/>
<dbReference type="KEGG" id="lak:106169277"/>
<dbReference type="CDD" id="cd04433">
    <property type="entry name" value="AFD_class_I"/>
    <property type="match status" value="1"/>
</dbReference>
<dbReference type="AlphaFoldDB" id="A0A1S3J122"/>
<feature type="domain" description="AMP-binding enzyme C-terminal" evidence="2">
    <location>
        <begin position="459"/>
        <end position="511"/>
    </location>
</feature>
<dbReference type="InterPro" id="IPR020845">
    <property type="entry name" value="AMP-binding_CS"/>
</dbReference>
<evidence type="ECO:0000313" key="3">
    <source>
        <dbReference type="Proteomes" id="UP000085678"/>
    </source>
</evidence>